<sequence length="29" mass="3192">MKSCFREVAGDGEETIEAVESAREQSFSV</sequence>
<dbReference type="Proteomes" id="UP000236291">
    <property type="component" value="Unassembled WGS sequence"/>
</dbReference>
<reference evidence="2 3" key="1">
    <citation type="journal article" date="2014" name="Am. J. Bot.">
        <title>Genome assembly and annotation for red clover (Trifolium pratense; Fabaceae).</title>
        <authorList>
            <person name="Istvanek J."/>
            <person name="Jaros M."/>
            <person name="Krenek A."/>
            <person name="Repkova J."/>
        </authorList>
    </citation>
    <scope>NUCLEOTIDE SEQUENCE [LARGE SCALE GENOMIC DNA]</scope>
    <source>
        <strain evidence="3">cv. Tatra</strain>
        <tissue evidence="2">Young leaves</tissue>
    </source>
</reference>
<protein>
    <submittedName>
        <fullName evidence="2">Uncharacterized protein</fullName>
    </submittedName>
</protein>
<feature type="non-terminal residue" evidence="2">
    <location>
        <position position="29"/>
    </location>
</feature>
<evidence type="ECO:0000313" key="2">
    <source>
        <dbReference type="EMBL" id="PNX60689.1"/>
    </source>
</evidence>
<organism evidence="2 3">
    <name type="scientific">Trifolium pratense</name>
    <name type="common">Red clover</name>
    <dbReference type="NCBI Taxonomy" id="57577"/>
    <lineage>
        <taxon>Eukaryota</taxon>
        <taxon>Viridiplantae</taxon>
        <taxon>Streptophyta</taxon>
        <taxon>Embryophyta</taxon>
        <taxon>Tracheophyta</taxon>
        <taxon>Spermatophyta</taxon>
        <taxon>Magnoliopsida</taxon>
        <taxon>eudicotyledons</taxon>
        <taxon>Gunneridae</taxon>
        <taxon>Pentapetalae</taxon>
        <taxon>rosids</taxon>
        <taxon>fabids</taxon>
        <taxon>Fabales</taxon>
        <taxon>Fabaceae</taxon>
        <taxon>Papilionoideae</taxon>
        <taxon>50 kb inversion clade</taxon>
        <taxon>NPAAA clade</taxon>
        <taxon>Hologalegina</taxon>
        <taxon>IRL clade</taxon>
        <taxon>Trifolieae</taxon>
        <taxon>Trifolium</taxon>
    </lineage>
</organism>
<gene>
    <name evidence="2" type="ORF">L195_g060306</name>
</gene>
<dbReference type="AlphaFoldDB" id="A0A2K3K319"/>
<feature type="region of interest" description="Disordered" evidence="1">
    <location>
        <begin position="1"/>
        <end position="29"/>
    </location>
</feature>
<dbReference type="EMBL" id="ASHM01137924">
    <property type="protein sequence ID" value="PNX60689.1"/>
    <property type="molecule type" value="Genomic_DNA"/>
</dbReference>
<proteinExistence type="predicted"/>
<evidence type="ECO:0000313" key="3">
    <source>
        <dbReference type="Proteomes" id="UP000236291"/>
    </source>
</evidence>
<reference evidence="2 3" key="2">
    <citation type="journal article" date="2017" name="Front. Plant Sci.">
        <title>Gene Classification and Mining of Molecular Markers Useful in Red Clover (Trifolium pratense) Breeding.</title>
        <authorList>
            <person name="Istvanek J."/>
            <person name="Dluhosova J."/>
            <person name="Dluhos P."/>
            <person name="Patkova L."/>
            <person name="Nedelnik J."/>
            <person name="Repkova J."/>
        </authorList>
    </citation>
    <scope>NUCLEOTIDE SEQUENCE [LARGE SCALE GENOMIC DNA]</scope>
    <source>
        <strain evidence="3">cv. Tatra</strain>
        <tissue evidence="2">Young leaves</tissue>
    </source>
</reference>
<name>A0A2K3K319_TRIPR</name>
<accession>A0A2K3K319</accession>
<comment type="caution">
    <text evidence="2">The sequence shown here is derived from an EMBL/GenBank/DDBJ whole genome shotgun (WGS) entry which is preliminary data.</text>
</comment>
<evidence type="ECO:0000256" key="1">
    <source>
        <dbReference type="SAM" id="MobiDB-lite"/>
    </source>
</evidence>